<dbReference type="InterPro" id="IPR001314">
    <property type="entry name" value="Peptidase_S1A"/>
</dbReference>
<accession>A0A6P8Y9D1</accession>
<dbReference type="Pfam" id="PF00089">
    <property type="entry name" value="Trypsin"/>
    <property type="match status" value="1"/>
</dbReference>
<sequence>MTRESLWPIAISVSYSDSSTVVRGGSQWNPSATTMASLLFALLVVSAALQGTNVWASPPPSGAGLFIVDGNTALQGQFPYQVSVRRLEWGSWRHRCGGSIVTADWVLTAASCVEGAWFLRVAAGKSNLRITEDGEQVVKISKTVVHPDFKKLESRTWENDVAMLRTKTPFTFSDYVRPARLPLTEYTTEGGALIVTGWGVSSPGGWFNWGRRKPDALQVTVVQTTRCPAPPVRHGQSQPQPQPPQPRALCVAPGSTPCEGDEGGALVEMLADNTFTVVAMVTRTPKNCKKPKEPSAAVSVFDLQTFIQDTMASY</sequence>
<keyword evidence="4" id="KW-1185">Reference proteome</keyword>
<dbReference type="GO" id="GO:0006508">
    <property type="term" value="P:proteolysis"/>
    <property type="evidence" value="ECO:0007669"/>
    <property type="project" value="InterPro"/>
</dbReference>
<dbReference type="PANTHER" id="PTHR24252:SF7">
    <property type="entry name" value="HYALIN"/>
    <property type="match status" value="1"/>
</dbReference>
<dbReference type="PANTHER" id="PTHR24252">
    <property type="entry name" value="ACROSIN-RELATED"/>
    <property type="match status" value="1"/>
</dbReference>
<dbReference type="Gene3D" id="2.40.10.10">
    <property type="entry name" value="Trypsin-like serine proteases"/>
    <property type="match status" value="1"/>
</dbReference>
<evidence type="ECO:0000256" key="1">
    <source>
        <dbReference type="ARBA" id="ARBA00023157"/>
    </source>
</evidence>
<dbReference type="InParanoid" id="A0A6P8Y9D1"/>
<feature type="domain" description="Peptidase S1" evidence="3">
    <location>
        <begin position="67"/>
        <end position="312"/>
    </location>
</feature>
<name>A0A6P8Y9D1_THRPL</name>
<evidence type="ECO:0000313" key="4">
    <source>
        <dbReference type="Proteomes" id="UP000515158"/>
    </source>
</evidence>
<dbReference type="InterPro" id="IPR001254">
    <property type="entry name" value="Trypsin_dom"/>
</dbReference>
<gene>
    <name evidence="5" type="primary">LOC117639074</name>
</gene>
<dbReference type="FunFam" id="2.40.10.10:FF:000004">
    <property type="entry name" value="Tryptase gamma 1"/>
    <property type="match status" value="1"/>
</dbReference>
<dbReference type="RefSeq" id="XP_034230352.1">
    <property type="nucleotide sequence ID" value="XM_034374461.1"/>
</dbReference>
<dbReference type="AlphaFoldDB" id="A0A6P8Y9D1"/>
<dbReference type="CDD" id="cd00190">
    <property type="entry name" value="Tryp_SPc"/>
    <property type="match status" value="1"/>
</dbReference>
<dbReference type="Proteomes" id="UP000515158">
    <property type="component" value="Unplaced"/>
</dbReference>
<dbReference type="GeneID" id="117639074"/>
<dbReference type="SMART" id="SM00020">
    <property type="entry name" value="Tryp_SPc"/>
    <property type="match status" value="1"/>
</dbReference>
<keyword evidence="1" id="KW-1015">Disulfide bond</keyword>
<evidence type="ECO:0000256" key="2">
    <source>
        <dbReference type="SAM" id="MobiDB-lite"/>
    </source>
</evidence>
<dbReference type="InterPro" id="IPR009003">
    <property type="entry name" value="Peptidase_S1_PA"/>
</dbReference>
<evidence type="ECO:0000259" key="3">
    <source>
        <dbReference type="PROSITE" id="PS50240"/>
    </source>
</evidence>
<dbReference type="KEGG" id="tpal:117639074"/>
<dbReference type="GO" id="GO:0004252">
    <property type="term" value="F:serine-type endopeptidase activity"/>
    <property type="evidence" value="ECO:0007669"/>
    <property type="project" value="InterPro"/>
</dbReference>
<feature type="region of interest" description="Disordered" evidence="2">
    <location>
        <begin position="228"/>
        <end position="247"/>
    </location>
</feature>
<dbReference type="OrthoDB" id="60866at2759"/>
<dbReference type="PROSITE" id="PS50240">
    <property type="entry name" value="TRYPSIN_DOM"/>
    <property type="match status" value="1"/>
</dbReference>
<reference evidence="5" key="1">
    <citation type="submission" date="2025-08" db="UniProtKB">
        <authorList>
            <consortium name="RefSeq"/>
        </authorList>
    </citation>
    <scope>IDENTIFICATION</scope>
    <source>
        <tissue evidence="5">Total insect</tissue>
    </source>
</reference>
<dbReference type="InterPro" id="IPR043504">
    <property type="entry name" value="Peptidase_S1_PA_chymotrypsin"/>
</dbReference>
<organism evidence="5">
    <name type="scientific">Thrips palmi</name>
    <name type="common">Melon thrips</name>
    <dbReference type="NCBI Taxonomy" id="161013"/>
    <lineage>
        <taxon>Eukaryota</taxon>
        <taxon>Metazoa</taxon>
        <taxon>Ecdysozoa</taxon>
        <taxon>Arthropoda</taxon>
        <taxon>Hexapoda</taxon>
        <taxon>Insecta</taxon>
        <taxon>Pterygota</taxon>
        <taxon>Neoptera</taxon>
        <taxon>Paraneoptera</taxon>
        <taxon>Thysanoptera</taxon>
        <taxon>Terebrantia</taxon>
        <taxon>Thripoidea</taxon>
        <taxon>Thripidae</taxon>
        <taxon>Thrips</taxon>
    </lineage>
</organism>
<proteinExistence type="predicted"/>
<dbReference type="SUPFAM" id="SSF50494">
    <property type="entry name" value="Trypsin-like serine proteases"/>
    <property type="match status" value="1"/>
</dbReference>
<dbReference type="PRINTS" id="PR00722">
    <property type="entry name" value="CHYMOTRYPSIN"/>
</dbReference>
<evidence type="ECO:0000313" key="5">
    <source>
        <dbReference type="RefSeq" id="XP_034230352.1"/>
    </source>
</evidence>
<protein>
    <submittedName>
        <fullName evidence="5">Trypsin-1-like isoform X1</fullName>
    </submittedName>
</protein>